<dbReference type="GO" id="GO:0010073">
    <property type="term" value="P:meristem maintenance"/>
    <property type="evidence" value="ECO:0007669"/>
    <property type="project" value="InterPro"/>
</dbReference>
<dbReference type="InterPro" id="IPR044824">
    <property type="entry name" value="MAIN-like"/>
</dbReference>
<accession>A0A3S3MX61</accession>
<dbReference type="Pfam" id="PF10536">
    <property type="entry name" value="PMD"/>
    <property type="match status" value="1"/>
</dbReference>
<organism evidence="2 3">
    <name type="scientific">Cinnamomum micranthum f. kanehirae</name>
    <dbReference type="NCBI Taxonomy" id="337451"/>
    <lineage>
        <taxon>Eukaryota</taxon>
        <taxon>Viridiplantae</taxon>
        <taxon>Streptophyta</taxon>
        <taxon>Embryophyta</taxon>
        <taxon>Tracheophyta</taxon>
        <taxon>Spermatophyta</taxon>
        <taxon>Magnoliopsida</taxon>
        <taxon>Magnoliidae</taxon>
        <taxon>Laurales</taxon>
        <taxon>Lauraceae</taxon>
        <taxon>Cinnamomum</taxon>
    </lineage>
</organism>
<feature type="domain" description="Aminotransferase-like plant mobile" evidence="1">
    <location>
        <begin position="3"/>
        <end position="248"/>
    </location>
</feature>
<dbReference type="AlphaFoldDB" id="A0A3S3MX61"/>
<gene>
    <name evidence="2" type="ORF">CKAN_01690400</name>
</gene>
<comment type="caution">
    <text evidence="2">The sequence shown here is derived from an EMBL/GenBank/DDBJ whole genome shotgun (WGS) entry which is preliminary data.</text>
</comment>
<dbReference type="PANTHER" id="PTHR46033">
    <property type="entry name" value="PROTEIN MAIN-LIKE 2"/>
    <property type="match status" value="1"/>
</dbReference>
<evidence type="ECO:0000259" key="1">
    <source>
        <dbReference type="Pfam" id="PF10536"/>
    </source>
</evidence>
<keyword evidence="3" id="KW-1185">Reference proteome</keyword>
<reference evidence="2 3" key="1">
    <citation type="journal article" date="2019" name="Nat. Plants">
        <title>Stout camphor tree genome fills gaps in understanding of flowering plant genome evolution.</title>
        <authorList>
            <person name="Chaw S.M."/>
            <person name="Liu Y.C."/>
            <person name="Wu Y.W."/>
            <person name="Wang H.Y."/>
            <person name="Lin C.I."/>
            <person name="Wu C.S."/>
            <person name="Ke H.M."/>
            <person name="Chang L.Y."/>
            <person name="Hsu C.Y."/>
            <person name="Yang H.T."/>
            <person name="Sudianto E."/>
            <person name="Hsu M.H."/>
            <person name="Wu K.P."/>
            <person name="Wang L.N."/>
            <person name="Leebens-Mack J.H."/>
            <person name="Tsai I.J."/>
        </authorList>
    </citation>
    <scope>NUCLEOTIDE SEQUENCE [LARGE SCALE GENOMIC DNA]</scope>
    <source>
        <strain evidence="3">cv. Chaw 1501</strain>
        <tissue evidence="2">Young leaves</tissue>
    </source>
</reference>
<dbReference type="PANTHER" id="PTHR46033:SF8">
    <property type="entry name" value="PROTEIN MAINTENANCE OF MERISTEMS-LIKE"/>
    <property type="match status" value="1"/>
</dbReference>
<dbReference type="EMBL" id="QPKB01000006">
    <property type="protein sequence ID" value="RWR87938.1"/>
    <property type="molecule type" value="Genomic_DNA"/>
</dbReference>
<dbReference type="Proteomes" id="UP000283530">
    <property type="component" value="Unassembled WGS sequence"/>
</dbReference>
<proteinExistence type="predicted"/>
<evidence type="ECO:0000313" key="3">
    <source>
        <dbReference type="Proteomes" id="UP000283530"/>
    </source>
</evidence>
<evidence type="ECO:0000313" key="2">
    <source>
        <dbReference type="EMBL" id="RWR87938.1"/>
    </source>
</evidence>
<protein>
    <submittedName>
        <fullName evidence="2">Serine/threonine-protein phosphatase 7 long form</fullName>
    </submittedName>
</protein>
<dbReference type="InterPro" id="IPR019557">
    <property type="entry name" value="AminoTfrase-like_pln_mobile"/>
</dbReference>
<name>A0A3S3MX61_9MAGN</name>
<dbReference type="OrthoDB" id="1503671at2759"/>
<sequence length="445" mass="50759">MVGLNNVASIAKMKIHHGIIWALVERWRPETNTFHFNFGEATIKLEDVAYIYGLPIDGKLVTGRTISRVEDMRALCYELLGTVPNQTLDCMGAQIKYTWFHLHFGRSPEGASEEIVQHYTRAYLFCLVAQQICSNTSGSRGNGYLLELFRTFERYAWGPACLANLYRTLGKATRLKDGIKTLTGPLQLLQIWAFSWMKIGQPIERDWDRIESAFPLCLMWHERLKGFNLLSNTSFVREQLDKQEDKDNASYYDLYKQTVPPTWKPPLLRDERGSTSARDYQIRRKEINRMWEDRWQNIIDGEPDDTAHHSDEYLAWYRGITRLRIGRGTGNMDAPRNVVEDQSVVKVRAFVERVIAPLGTIDENMDPIILAKALRSVNSKLCKFHASCATGFDKLNIEECLKDETNEAQQGQGTCGLTVALTVAPTSSVGFPQDTETSLENQCSQ</sequence>